<accession>A0A0S7Y299</accession>
<evidence type="ECO:0000313" key="2">
    <source>
        <dbReference type="EMBL" id="KPJ68822.1"/>
    </source>
</evidence>
<protein>
    <recommendedName>
        <fullName evidence="4">YggT family protein</fullName>
    </recommendedName>
</protein>
<evidence type="ECO:0008006" key="4">
    <source>
        <dbReference type="Google" id="ProtNLM"/>
    </source>
</evidence>
<dbReference type="Proteomes" id="UP000051861">
    <property type="component" value="Unassembled WGS sequence"/>
</dbReference>
<proteinExistence type="predicted"/>
<reference evidence="2 3" key="1">
    <citation type="journal article" date="2015" name="Microbiome">
        <title>Genomic resolution of linkages in carbon, nitrogen, and sulfur cycling among widespread estuary sediment bacteria.</title>
        <authorList>
            <person name="Baker B.J."/>
            <person name="Lazar C.S."/>
            <person name="Teske A.P."/>
            <person name="Dick G.J."/>
        </authorList>
    </citation>
    <scope>NUCLEOTIDE SEQUENCE [LARGE SCALE GENOMIC DNA]</scope>
    <source>
        <strain evidence="2">DG_54_3</strain>
    </source>
</reference>
<name>A0A0S7Y299_UNCSA</name>
<evidence type="ECO:0000256" key="1">
    <source>
        <dbReference type="SAM" id="Phobius"/>
    </source>
</evidence>
<sequence length="85" mass="9881">MDFIIFVINFLFSVFYILLALRAVLPWIPHNRMNPFIRPIYLITEPVLSVVRAGLPPLRIGMDVSPFIVIILLWIVHQVILRVIS</sequence>
<dbReference type="EMBL" id="LIZX01000039">
    <property type="protein sequence ID" value="KPJ68822.1"/>
    <property type="molecule type" value="Genomic_DNA"/>
</dbReference>
<comment type="caution">
    <text evidence="2">The sequence shown here is derived from an EMBL/GenBank/DDBJ whole genome shotgun (WGS) entry which is preliminary data.</text>
</comment>
<keyword evidence="1" id="KW-0472">Membrane</keyword>
<keyword evidence="1" id="KW-1133">Transmembrane helix</keyword>
<evidence type="ECO:0000313" key="3">
    <source>
        <dbReference type="Proteomes" id="UP000051861"/>
    </source>
</evidence>
<dbReference type="GO" id="GO:0016020">
    <property type="term" value="C:membrane"/>
    <property type="evidence" value="ECO:0007669"/>
    <property type="project" value="InterPro"/>
</dbReference>
<feature type="transmembrane region" description="Helical" evidence="1">
    <location>
        <begin position="6"/>
        <end position="28"/>
    </location>
</feature>
<feature type="transmembrane region" description="Helical" evidence="1">
    <location>
        <begin position="64"/>
        <end position="84"/>
    </location>
</feature>
<dbReference type="InterPro" id="IPR003425">
    <property type="entry name" value="CCB3/YggT"/>
</dbReference>
<gene>
    <name evidence="2" type="ORF">AMJ44_05395</name>
</gene>
<organism evidence="2 3">
    <name type="scientific">candidate division WOR-1 bacterium DG_54_3</name>
    <dbReference type="NCBI Taxonomy" id="1703775"/>
    <lineage>
        <taxon>Bacteria</taxon>
        <taxon>Bacillati</taxon>
        <taxon>Saganbacteria</taxon>
    </lineage>
</organism>
<keyword evidence="1" id="KW-0812">Transmembrane</keyword>
<dbReference type="Pfam" id="PF02325">
    <property type="entry name" value="CCB3_YggT"/>
    <property type="match status" value="1"/>
</dbReference>
<dbReference type="AlphaFoldDB" id="A0A0S7Y299"/>